<sequence length="202" mass="24893">MNIIILNINNNIFDNILFKYKYKFFIKLYLNNYIKTYKIINYIIKDYYIYNNYIYKHTKNRSMIKYSNRKIRVQKGTGKARLKNNTSPVCKQGSCIFGPYYNNIQIKYNKFIYKLIFIYLLLNKRSNIIIIKLENIFNIYYMNNYFSIYTINYFINKILYFNGILIYNYINNNKCKILNFYNINNKYILFNLILYNYIILII</sequence>
<gene>
    <name evidence="5" type="ORF">AK88_07019</name>
</gene>
<dbReference type="VEuPathDB" id="PlasmoDB:AK88_07019"/>
<dbReference type="OMA" id="YKLIFIY"/>
<dbReference type="AlphaFoldDB" id="A0A0D9QTC8"/>
<accession>A0A0D9QTC8</accession>
<dbReference type="GO" id="GO:1990904">
    <property type="term" value="C:ribonucleoprotein complex"/>
    <property type="evidence" value="ECO:0007669"/>
    <property type="project" value="UniProtKB-KW"/>
</dbReference>
<dbReference type="InterPro" id="IPR002136">
    <property type="entry name" value="Ribosomal_uL4"/>
</dbReference>
<reference evidence="5" key="1">
    <citation type="submission" date="2014-03" db="EMBL/GenBank/DDBJ databases">
        <title>The Genome Sequence of Plasmodium fragile nilgiri.</title>
        <authorList>
            <consortium name="The Broad Institute Genomics Platform"/>
            <consortium name="The Broad Institute Genome Sequencing Center for Infectious Disease"/>
            <person name="Neafsey D."/>
            <person name="Duraisingh M."/>
            <person name="Young S.K."/>
            <person name="Zeng Q."/>
            <person name="Gargeya S."/>
            <person name="Abouelleil A."/>
            <person name="Alvarado L."/>
            <person name="Chapman S.B."/>
            <person name="Gainer-Dewar J."/>
            <person name="Goldberg J."/>
            <person name="Griggs A."/>
            <person name="Gujja S."/>
            <person name="Hansen M."/>
            <person name="Howarth C."/>
            <person name="Imamovic A."/>
            <person name="Larimer J."/>
            <person name="Pearson M."/>
            <person name="Poon T.W."/>
            <person name="Priest M."/>
            <person name="Roberts A."/>
            <person name="Saif S."/>
            <person name="Shea T."/>
            <person name="Sykes S."/>
            <person name="Wortman J."/>
            <person name="Nusbaum C."/>
            <person name="Birren B."/>
        </authorList>
    </citation>
    <scope>NUCLEOTIDE SEQUENCE [LARGE SCALE GENOMIC DNA]</scope>
    <source>
        <strain evidence="5">Nilgiri</strain>
    </source>
</reference>
<evidence type="ECO:0000313" key="5">
    <source>
        <dbReference type="EMBL" id="KJP90320.1"/>
    </source>
</evidence>
<dbReference type="PANTHER" id="PTHR10746:SF6">
    <property type="entry name" value="LARGE RIBOSOMAL SUBUNIT PROTEIN UL4M"/>
    <property type="match status" value="1"/>
</dbReference>
<protein>
    <recommendedName>
        <fullName evidence="4">Large ribosomal subunit protein uL4m</fullName>
    </recommendedName>
</protein>
<evidence type="ECO:0000256" key="1">
    <source>
        <dbReference type="ARBA" id="ARBA00010528"/>
    </source>
</evidence>
<keyword evidence="2 5" id="KW-0689">Ribosomal protein</keyword>
<keyword evidence="6" id="KW-1185">Reference proteome</keyword>
<proteinExistence type="inferred from homology"/>
<comment type="similarity">
    <text evidence="1">Belongs to the universal ribosomal protein uL4 family.</text>
</comment>
<evidence type="ECO:0000313" key="6">
    <source>
        <dbReference type="Proteomes" id="UP000054561"/>
    </source>
</evidence>
<dbReference type="SUPFAM" id="SSF52166">
    <property type="entry name" value="Ribosomal protein L4"/>
    <property type="match status" value="1"/>
</dbReference>
<dbReference type="InterPro" id="IPR023574">
    <property type="entry name" value="Ribosomal_uL4_dom_sf"/>
</dbReference>
<evidence type="ECO:0000256" key="4">
    <source>
        <dbReference type="ARBA" id="ARBA00040565"/>
    </source>
</evidence>
<dbReference type="OrthoDB" id="275876at2759"/>
<name>A0A0D9QTC8_PLAFR</name>
<dbReference type="GeneID" id="24271024"/>
<dbReference type="PANTHER" id="PTHR10746">
    <property type="entry name" value="50S RIBOSOMAL PROTEIN L4"/>
    <property type="match status" value="1"/>
</dbReference>
<evidence type="ECO:0000256" key="3">
    <source>
        <dbReference type="ARBA" id="ARBA00023274"/>
    </source>
</evidence>
<dbReference type="RefSeq" id="XP_031850587.1">
    <property type="nucleotide sequence ID" value="NW_012192828.1"/>
</dbReference>
<dbReference type="GO" id="GO:0003735">
    <property type="term" value="F:structural constituent of ribosome"/>
    <property type="evidence" value="ECO:0007669"/>
    <property type="project" value="InterPro"/>
</dbReference>
<dbReference type="GO" id="GO:0006412">
    <property type="term" value="P:translation"/>
    <property type="evidence" value="ECO:0007669"/>
    <property type="project" value="InterPro"/>
</dbReference>
<evidence type="ECO:0000256" key="2">
    <source>
        <dbReference type="ARBA" id="ARBA00022980"/>
    </source>
</evidence>
<dbReference type="InterPro" id="IPR013005">
    <property type="entry name" value="Ribosomal_uL4-like"/>
</dbReference>
<dbReference type="Proteomes" id="UP000054561">
    <property type="component" value="Apicoplast apicoplast"/>
</dbReference>
<dbReference type="Gene3D" id="3.40.1370.10">
    <property type="match status" value="1"/>
</dbReference>
<dbReference type="EMBL" id="KQ001809">
    <property type="protein sequence ID" value="KJP90320.1"/>
    <property type="molecule type" value="Genomic_DNA"/>
</dbReference>
<dbReference type="GO" id="GO:0005840">
    <property type="term" value="C:ribosome"/>
    <property type="evidence" value="ECO:0007669"/>
    <property type="project" value="UniProtKB-KW"/>
</dbReference>
<keyword evidence="3" id="KW-0687">Ribonucleoprotein</keyword>
<dbReference type="Pfam" id="PF00573">
    <property type="entry name" value="Ribosomal_L4"/>
    <property type="match status" value="1"/>
</dbReference>
<organism evidence="5 6">
    <name type="scientific">Plasmodium fragile</name>
    <dbReference type="NCBI Taxonomy" id="5857"/>
    <lineage>
        <taxon>Eukaryota</taxon>
        <taxon>Sar</taxon>
        <taxon>Alveolata</taxon>
        <taxon>Apicomplexa</taxon>
        <taxon>Aconoidasida</taxon>
        <taxon>Haemosporida</taxon>
        <taxon>Plasmodiidae</taxon>
        <taxon>Plasmodium</taxon>
        <taxon>Plasmodium (Plasmodium)</taxon>
    </lineage>
</organism>